<evidence type="ECO:0000313" key="1">
    <source>
        <dbReference type="EMBL" id="SQB97500.1"/>
    </source>
</evidence>
<dbReference type="EMBL" id="UAWL01000006">
    <property type="protein sequence ID" value="SQB97500.1"/>
    <property type="molecule type" value="Genomic_DNA"/>
</dbReference>
<name>A0A2X3DGV7_9HELI</name>
<reference evidence="1 2" key="1">
    <citation type="submission" date="2018-06" db="EMBL/GenBank/DDBJ databases">
        <authorList>
            <consortium name="Pathogen Informatics"/>
            <person name="Doyle S."/>
        </authorList>
    </citation>
    <scope>NUCLEOTIDE SEQUENCE [LARGE SCALE GENOMIC DNA]</scope>
    <source>
        <strain evidence="1 2">NCTC13102</strain>
    </source>
</reference>
<protein>
    <submittedName>
        <fullName evidence="1">Uncharacterized protein</fullName>
    </submittedName>
</protein>
<accession>A0A2X3DGV7</accession>
<organism evidence="1 2">
    <name type="scientific">Helicobacter fennelliae</name>
    <dbReference type="NCBI Taxonomy" id="215"/>
    <lineage>
        <taxon>Bacteria</taxon>
        <taxon>Pseudomonadati</taxon>
        <taxon>Campylobacterota</taxon>
        <taxon>Epsilonproteobacteria</taxon>
        <taxon>Campylobacterales</taxon>
        <taxon>Helicobacteraceae</taxon>
        <taxon>Helicobacter</taxon>
    </lineage>
</organism>
<dbReference type="Proteomes" id="UP000250166">
    <property type="component" value="Unassembled WGS sequence"/>
</dbReference>
<proteinExistence type="predicted"/>
<dbReference type="RefSeq" id="WP_112058235.1">
    <property type="nucleotide sequence ID" value="NZ_UAWL01000006.1"/>
</dbReference>
<evidence type="ECO:0000313" key="2">
    <source>
        <dbReference type="Proteomes" id="UP000250166"/>
    </source>
</evidence>
<gene>
    <name evidence="1" type="ORF">NCTC13102_00232</name>
</gene>
<sequence length="68" mass="7805">MTLVIKNANSDLTKAIKDIVKPTNANLMINNQKQPSKKLLKAIKQAQNGEVIKYTSFEDFRTDMYELF</sequence>
<dbReference type="AlphaFoldDB" id="A0A2X3DGV7"/>